<accession>A0ABN7T0G5</accession>
<dbReference type="EMBL" id="OU015567">
    <property type="protein sequence ID" value="CAG5111113.1"/>
    <property type="molecule type" value="Genomic_DNA"/>
</dbReference>
<protein>
    <submittedName>
        <fullName evidence="1">Oidioi.mRNA.OKI2018_I69.chr2.g5447.t1.cds</fullName>
    </submittedName>
</protein>
<evidence type="ECO:0000313" key="2">
    <source>
        <dbReference type="Proteomes" id="UP001158576"/>
    </source>
</evidence>
<sequence>MKLFGSLLFAVSLAGREKNADKRLNKIKGLTATLIDLMDNNTTASDKNVGRVTAWTDKLFAQLEGLDLTPCTYVAPEADDVAGFQQDEFCKLASQVQGALRSYLRTFVCVDSYPKKNFEKAFSKRTNRFRNIAYRAGDC</sequence>
<organism evidence="1 2">
    <name type="scientific">Oikopleura dioica</name>
    <name type="common">Tunicate</name>
    <dbReference type="NCBI Taxonomy" id="34765"/>
    <lineage>
        <taxon>Eukaryota</taxon>
        <taxon>Metazoa</taxon>
        <taxon>Chordata</taxon>
        <taxon>Tunicata</taxon>
        <taxon>Appendicularia</taxon>
        <taxon>Copelata</taxon>
        <taxon>Oikopleuridae</taxon>
        <taxon>Oikopleura</taxon>
    </lineage>
</organism>
<evidence type="ECO:0000313" key="1">
    <source>
        <dbReference type="EMBL" id="CAG5111113.1"/>
    </source>
</evidence>
<proteinExistence type="predicted"/>
<name>A0ABN7T0G5_OIKDI</name>
<keyword evidence="2" id="KW-1185">Reference proteome</keyword>
<dbReference type="Proteomes" id="UP001158576">
    <property type="component" value="Chromosome 2"/>
</dbReference>
<gene>
    <name evidence="1" type="ORF">OKIOD_LOCUS14212</name>
</gene>
<reference evidence="1 2" key="1">
    <citation type="submission" date="2021-04" db="EMBL/GenBank/DDBJ databases">
        <authorList>
            <person name="Bliznina A."/>
        </authorList>
    </citation>
    <scope>NUCLEOTIDE SEQUENCE [LARGE SCALE GENOMIC DNA]</scope>
</reference>